<dbReference type="RefSeq" id="WP_012175864.1">
    <property type="nucleotide sequence ID" value="NC_009943.1"/>
</dbReference>
<evidence type="ECO:0000256" key="2">
    <source>
        <dbReference type="PIRSR" id="PIRSR601310-3"/>
    </source>
</evidence>
<dbReference type="InterPro" id="IPR011146">
    <property type="entry name" value="HIT-like"/>
</dbReference>
<dbReference type="AlphaFoldDB" id="A8ZW18"/>
<dbReference type="HOGENOM" id="CLU_056776_8_1_7"/>
<evidence type="ECO:0000256" key="3">
    <source>
        <dbReference type="PROSITE-ProRule" id="PRU00464"/>
    </source>
</evidence>
<proteinExistence type="predicted"/>
<feature type="short sequence motif" description="Histidine triad motif" evidence="2 3">
    <location>
        <begin position="96"/>
        <end position="100"/>
    </location>
</feature>
<dbReference type="InterPro" id="IPR019808">
    <property type="entry name" value="Histidine_triad_CS"/>
</dbReference>
<dbReference type="Proteomes" id="UP000008561">
    <property type="component" value="Chromosome"/>
</dbReference>
<keyword evidence="6" id="KW-1185">Reference proteome</keyword>
<dbReference type="InterPro" id="IPR001310">
    <property type="entry name" value="Histidine_triad_HIT"/>
</dbReference>
<dbReference type="PROSITE" id="PS00892">
    <property type="entry name" value="HIT_1"/>
    <property type="match status" value="1"/>
</dbReference>
<dbReference type="GO" id="GO:0003824">
    <property type="term" value="F:catalytic activity"/>
    <property type="evidence" value="ECO:0007669"/>
    <property type="project" value="InterPro"/>
</dbReference>
<dbReference type="PROSITE" id="PS51084">
    <property type="entry name" value="HIT_2"/>
    <property type="match status" value="1"/>
</dbReference>
<evidence type="ECO:0000313" key="6">
    <source>
        <dbReference type="Proteomes" id="UP000008561"/>
    </source>
</evidence>
<protein>
    <submittedName>
        <fullName evidence="5">Histidine triad (HIT) protein</fullName>
    </submittedName>
</protein>
<evidence type="ECO:0000259" key="4">
    <source>
        <dbReference type="PROSITE" id="PS51084"/>
    </source>
</evidence>
<dbReference type="Pfam" id="PF01230">
    <property type="entry name" value="HIT"/>
    <property type="match status" value="1"/>
</dbReference>
<evidence type="ECO:0000313" key="5">
    <source>
        <dbReference type="EMBL" id="ABW68252.1"/>
    </source>
</evidence>
<dbReference type="STRING" id="96561.Dole_2448"/>
<dbReference type="eggNOG" id="COG0537">
    <property type="taxonomic scope" value="Bacteria"/>
</dbReference>
<dbReference type="OrthoDB" id="9784774at2"/>
<dbReference type="Gene3D" id="3.30.428.10">
    <property type="entry name" value="HIT-like"/>
    <property type="match status" value="1"/>
</dbReference>
<accession>A8ZW18</accession>
<feature type="domain" description="HIT" evidence="4">
    <location>
        <begin position="5"/>
        <end position="112"/>
    </location>
</feature>
<dbReference type="KEGG" id="dol:Dole_2448"/>
<dbReference type="InterPro" id="IPR036265">
    <property type="entry name" value="HIT-like_sf"/>
</dbReference>
<feature type="active site" description="Tele-AMP-histidine intermediate" evidence="1">
    <location>
        <position position="98"/>
    </location>
</feature>
<organism evidence="5 6">
    <name type="scientific">Desulfosudis oleivorans (strain DSM 6200 / JCM 39069 / Hxd3)</name>
    <name type="common">Desulfococcus oleovorans</name>
    <dbReference type="NCBI Taxonomy" id="96561"/>
    <lineage>
        <taxon>Bacteria</taxon>
        <taxon>Pseudomonadati</taxon>
        <taxon>Thermodesulfobacteriota</taxon>
        <taxon>Desulfobacteria</taxon>
        <taxon>Desulfobacterales</taxon>
        <taxon>Desulfosudaceae</taxon>
        <taxon>Desulfosudis</taxon>
    </lineage>
</organism>
<dbReference type="EMBL" id="CP000859">
    <property type="protein sequence ID" value="ABW68252.1"/>
    <property type="molecule type" value="Genomic_DNA"/>
</dbReference>
<dbReference type="SUPFAM" id="SSF54197">
    <property type="entry name" value="HIT-like"/>
    <property type="match status" value="1"/>
</dbReference>
<name>A8ZW18_DESOH</name>
<gene>
    <name evidence="5" type="ordered locus">Dole_2448</name>
</gene>
<evidence type="ECO:0000256" key="1">
    <source>
        <dbReference type="PIRSR" id="PIRSR601310-1"/>
    </source>
</evidence>
<sequence>MSDCLFCKIAAGLIPCDKVYEDDDYVAFADINPQAPVHILVVPRRHIAKVADMAPADGNLVGGLFDVAAKICAEKGIADYRLVINNGAEAGQSVFHIHLHILAGRSFGWPPG</sequence>
<dbReference type="PANTHER" id="PTHR23089">
    <property type="entry name" value="HISTIDINE TRIAD HIT PROTEIN"/>
    <property type="match status" value="1"/>
</dbReference>
<dbReference type="CDD" id="cd01276">
    <property type="entry name" value="PKCI_related"/>
    <property type="match status" value="1"/>
</dbReference>
<dbReference type="PRINTS" id="PR00332">
    <property type="entry name" value="HISTRIAD"/>
</dbReference>
<reference evidence="5 6" key="1">
    <citation type="submission" date="2007-10" db="EMBL/GenBank/DDBJ databases">
        <title>Complete sequence of Desulfococcus oleovorans Hxd3.</title>
        <authorList>
            <consortium name="US DOE Joint Genome Institute"/>
            <person name="Copeland A."/>
            <person name="Lucas S."/>
            <person name="Lapidus A."/>
            <person name="Barry K."/>
            <person name="Glavina del Rio T."/>
            <person name="Dalin E."/>
            <person name="Tice H."/>
            <person name="Pitluck S."/>
            <person name="Kiss H."/>
            <person name="Brettin T."/>
            <person name="Bruce D."/>
            <person name="Detter J.C."/>
            <person name="Han C."/>
            <person name="Schmutz J."/>
            <person name="Larimer F."/>
            <person name="Land M."/>
            <person name="Hauser L."/>
            <person name="Kyrpides N."/>
            <person name="Kim E."/>
            <person name="Wawrik B."/>
            <person name="Richardson P."/>
        </authorList>
    </citation>
    <scope>NUCLEOTIDE SEQUENCE [LARGE SCALE GENOMIC DNA]</scope>
    <source>
        <strain evidence="6">DSM 6200 / JCM 39069 / Hxd3</strain>
    </source>
</reference>